<gene>
    <name evidence="3" type="ORF">N177_0150</name>
</gene>
<dbReference type="Pfam" id="PF13581">
    <property type="entry name" value="HATPase_c_2"/>
    <property type="match status" value="1"/>
</dbReference>
<dbReference type="AlphaFoldDB" id="V4RMB8"/>
<dbReference type="CDD" id="cd16936">
    <property type="entry name" value="HATPase_RsbW-like"/>
    <property type="match status" value="1"/>
</dbReference>
<keyword evidence="4" id="KW-1185">Reference proteome</keyword>
<evidence type="ECO:0000259" key="2">
    <source>
        <dbReference type="Pfam" id="PF13581"/>
    </source>
</evidence>
<protein>
    <submittedName>
        <fullName evidence="3">Putative anti-sigma regulatory factor, serine/threonine protein kinase</fullName>
    </submittedName>
</protein>
<dbReference type="PANTHER" id="PTHR35526:SF3">
    <property type="entry name" value="ANTI-SIGMA-F FACTOR RSBW"/>
    <property type="match status" value="1"/>
</dbReference>
<feature type="domain" description="Histidine kinase/HSP90-like ATPase" evidence="2">
    <location>
        <begin position="11"/>
        <end position="140"/>
    </location>
</feature>
<dbReference type="PANTHER" id="PTHR35526">
    <property type="entry name" value="ANTI-SIGMA-F FACTOR RSBW-RELATED"/>
    <property type="match status" value="1"/>
</dbReference>
<dbReference type="GO" id="GO:0004674">
    <property type="term" value="F:protein serine/threonine kinase activity"/>
    <property type="evidence" value="ECO:0007669"/>
    <property type="project" value="UniProtKB-KW"/>
</dbReference>
<dbReference type="InterPro" id="IPR003594">
    <property type="entry name" value="HATPase_dom"/>
</dbReference>
<keyword evidence="1 3" id="KW-0723">Serine/threonine-protein kinase</keyword>
<reference evidence="3 4" key="1">
    <citation type="journal article" date="2014" name="Genome Announc.">
        <title>Draft Genome Sequence of Lutibaculum baratangense Strain AMV1T, Isolated from a Mud Volcano in Andamans, India.</title>
        <authorList>
            <person name="Singh A."/>
            <person name="Sreenivas A."/>
            <person name="Sathyanarayana Reddy G."/>
            <person name="Pinnaka A.K."/>
            <person name="Shivaji S."/>
        </authorList>
    </citation>
    <scope>NUCLEOTIDE SEQUENCE [LARGE SCALE GENOMIC DNA]</scope>
    <source>
        <strain evidence="3 4">AMV1</strain>
    </source>
</reference>
<comment type="caution">
    <text evidence="3">The sequence shown here is derived from an EMBL/GenBank/DDBJ whole genome shotgun (WGS) entry which is preliminary data.</text>
</comment>
<organism evidence="3 4">
    <name type="scientific">Lutibaculum baratangense AMV1</name>
    <dbReference type="NCBI Taxonomy" id="631454"/>
    <lineage>
        <taxon>Bacteria</taxon>
        <taxon>Pseudomonadati</taxon>
        <taxon>Pseudomonadota</taxon>
        <taxon>Alphaproteobacteria</taxon>
        <taxon>Hyphomicrobiales</taxon>
        <taxon>Tepidamorphaceae</taxon>
        <taxon>Lutibaculum</taxon>
    </lineage>
</organism>
<sequence length="148" mass="16193">MAGAVQLLVDSDLDTVALVARAVRAICSDRLSEEDLDAIELSLVEATTNVIKHGYNGRSGETLKIGVALHSDRVVIEVVDTAPPMDAAQLEQAGEERFDFDETNIESLPEGGMGLALIRMNMDEVEYVAQKRQNRLRMTKMFAKPSTS</sequence>
<dbReference type="STRING" id="631454.N177_0150"/>
<keyword evidence="3" id="KW-0418">Kinase</keyword>
<evidence type="ECO:0000256" key="1">
    <source>
        <dbReference type="ARBA" id="ARBA00022527"/>
    </source>
</evidence>
<dbReference type="EMBL" id="AWXZ01000007">
    <property type="protein sequence ID" value="ESR27171.1"/>
    <property type="molecule type" value="Genomic_DNA"/>
</dbReference>
<proteinExistence type="predicted"/>
<keyword evidence="3" id="KW-0808">Transferase</keyword>
<evidence type="ECO:0000313" key="3">
    <source>
        <dbReference type="EMBL" id="ESR27171.1"/>
    </source>
</evidence>
<dbReference type="SUPFAM" id="SSF55874">
    <property type="entry name" value="ATPase domain of HSP90 chaperone/DNA topoisomerase II/histidine kinase"/>
    <property type="match status" value="1"/>
</dbReference>
<dbReference type="InterPro" id="IPR050267">
    <property type="entry name" value="Anti-sigma-factor_SerPK"/>
</dbReference>
<dbReference type="RefSeq" id="WP_023430307.1">
    <property type="nucleotide sequence ID" value="NZ_AWXZ01000007.1"/>
</dbReference>
<dbReference type="eggNOG" id="COG2172">
    <property type="taxonomic scope" value="Bacteria"/>
</dbReference>
<evidence type="ECO:0000313" key="4">
    <source>
        <dbReference type="Proteomes" id="UP000017819"/>
    </source>
</evidence>
<dbReference type="OrthoDB" id="7507932at2"/>
<dbReference type="Proteomes" id="UP000017819">
    <property type="component" value="Unassembled WGS sequence"/>
</dbReference>
<dbReference type="Gene3D" id="3.30.565.10">
    <property type="entry name" value="Histidine kinase-like ATPase, C-terminal domain"/>
    <property type="match status" value="1"/>
</dbReference>
<name>V4RMB8_9HYPH</name>
<accession>V4RMB8</accession>
<dbReference type="InterPro" id="IPR036890">
    <property type="entry name" value="HATPase_C_sf"/>
</dbReference>